<name>A0A9D4VK17_PEA</name>
<dbReference type="EMBL" id="JAMSHJ010000007">
    <property type="protein sequence ID" value="KAI5384334.1"/>
    <property type="molecule type" value="Genomic_DNA"/>
</dbReference>
<dbReference type="Proteomes" id="UP001058974">
    <property type="component" value="Chromosome 7"/>
</dbReference>
<keyword evidence="2" id="KW-1185">Reference proteome</keyword>
<dbReference type="Gramene" id="Psat07G0137300-T1">
    <property type="protein sequence ID" value="KAI5384334.1"/>
    <property type="gene ID" value="KIW84_071373"/>
</dbReference>
<gene>
    <name evidence="1" type="ORF">KIW84_071373</name>
</gene>
<protein>
    <submittedName>
        <fullName evidence="1">Uncharacterized protein</fullName>
    </submittedName>
</protein>
<sequence>MLFFIKHLSFKRFCNLVSQQFLGCCIRGTLNPVYRGDPELERTLRLLRRFQLTGYFPDNDIIGIANDRARNIRDYVVFDPNAMNTRIIKPKIIVAQFEFKPMIFQMLQAIGQYSSSANDDPHLYLRQFLEVASNFKIPDISNDAFRQGAGEALFDAWESFKDLFKQYPHHGISICIKLQTFYNGLVPSSRNMLDASSDGALLSQSYEEGYKLIERITTNTYQWMVSRVAPTPSQKKPDGVHVVIETTTLAAQMAQINQMMMNMMTSPVMAATELVKVVTDTSKVACVYCGGSHLFED</sequence>
<proteinExistence type="predicted"/>
<organism evidence="1 2">
    <name type="scientific">Pisum sativum</name>
    <name type="common">Garden pea</name>
    <name type="synonym">Lathyrus oleraceus</name>
    <dbReference type="NCBI Taxonomy" id="3888"/>
    <lineage>
        <taxon>Eukaryota</taxon>
        <taxon>Viridiplantae</taxon>
        <taxon>Streptophyta</taxon>
        <taxon>Embryophyta</taxon>
        <taxon>Tracheophyta</taxon>
        <taxon>Spermatophyta</taxon>
        <taxon>Magnoliopsida</taxon>
        <taxon>eudicotyledons</taxon>
        <taxon>Gunneridae</taxon>
        <taxon>Pentapetalae</taxon>
        <taxon>rosids</taxon>
        <taxon>fabids</taxon>
        <taxon>Fabales</taxon>
        <taxon>Fabaceae</taxon>
        <taxon>Papilionoideae</taxon>
        <taxon>50 kb inversion clade</taxon>
        <taxon>NPAAA clade</taxon>
        <taxon>Hologalegina</taxon>
        <taxon>IRL clade</taxon>
        <taxon>Fabeae</taxon>
        <taxon>Lathyrus</taxon>
    </lineage>
</organism>
<evidence type="ECO:0000313" key="2">
    <source>
        <dbReference type="Proteomes" id="UP001058974"/>
    </source>
</evidence>
<evidence type="ECO:0000313" key="1">
    <source>
        <dbReference type="EMBL" id="KAI5384334.1"/>
    </source>
</evidence>
<dbReference type="PANTHER" id="PTHR33223">
    <property type="entry name" value="CCHC-TYPE DOMAIN-CONTAINING PROTEIN"/>
    <property type="match status" value="1"/>
</dbReference>
<dbReference type="PANTHER" id="PTHR33223:SF6">
    <property type="entry name" value="CCHC-TYPE DOMAIN-CONTAINING PROTEIN"/>
    <property type="match status" value="1"/>
</dbReference>
<accession>A0A9D4VK17</accession>
<dbReference type="AlphaFoldDB" id="A0A9D4VK17"/>
<reference evidence="1 2" key="1">
    <citation type="journal article" date="2022" name="Nat. Genet.">
        <title>Improved pea reference genome and pan-genome highlight genomic features and evolutionary characteristics.</title>
        <authorList>
            <person name="Yang T."/>
            <person name="Liu R."/>
            <person name="Luo Y."/>
            <person name="Hu S."/>
            <person name="Wang D."/>
            <person name="Wang C."/>
            <person name="Pandey M.K."/>
            <person name="Ge S."/>
            <person name="Xu Q."/>
            <person name="Li N."/>
            <person name="Li G."/>
            <person name="Huang Y."/>
            <person name="Saxena R.K."/>
            <person name="Ji Y."/>
            <person name="Li M."/>
            <person name="Yan X."/>
            <person name="He Y."/>
            <person name="Liu Y."/>
            <person name="Wang X."/>
            <person name="Xiang C."/>
            <person name="Varshney R.K."/>
            <person name="Ding H."/>
            <person name="Gao S."/>
            <person name="Zong X."/>
        </authorList>
    </citation>
    <scope>NUCLEOTIDE SEQUENCE [LARGE SCALE GENOMIC DNA]</scope>
    <source>
        <strain evidence="1 2">cv. Zhongwan 6</strain>
    </source>
</reference>
<comment type="caution">
    <text evidence="1">The sequence shown here is derived from an EMBL/GenBank/DDBJ whole genome shotgun (WGS) entry which is preliminary data.</text>
</comment>